<evidence type="ECO:0000313" key="3">
    <source>
        <dbReference type="Proteomes" id="UP000184499"/>
    </source>
</evidence>
<feature type="signal peptide" evidence="1">
    <location>
        <begin position="1"/>
        <end position="17"/>
    </location>
</feature>
<sequence length="140" mass="15783">MIIIIILFHYSIFLILAVSTPSPGLHYRSEQAFYGCQVNTNRCRQPRLCLCTDEIRGVDLHRASLVLSRNPPVRGPIRMGLGSFLTISFQFLQDGGGPSFSHLGTLRQFVTTHHHEPTPPQDGRIDRRATKCRAARRTLS</sequence>
<protein>
    <recommendedName>
        <fullName evidence="4">Secreted protein</fullName>
    </recommendedName>
</protein>
<feature type="chain" id="PRO_5013199906" description="Secreted protein" evidence="1">
    <location>
        <begin position="18"/>
        <end position="140"/>
    </location>
</feature>
<dbReference type="AlphaFoldDB" id="A0A1L9V2S9"/>
<reference evidence="3" key="1">
    <citation type="journal article" date="2017" name="Genome Biol.">
        <title>Comparative genomics reveals high biological diversity and specific adaptations in the industrially and medically important fungal genus Aspergillus.</title>
        <authorList>
            <person name="de Vries R.P."/>
            <person name="Riley R."/>
            <person name="Wiebenga A."/>
            <person name="Aguilar-Osorio G."/>
            <person name="Amillis S."/>
            <person name="Uchima C.A."/>
            <person name="Anderluh G."/>
            <person name="Asadollahi M."/>
            <person name="Askin M."/>
            <person name="Barry K."/>
            <person name="Battaglia E."/>
            <person name="Bayram O."/>
            <person name="Benocci T."/>
            <person name="Braus-Stromeyer S.A."/>
            <person name="Caldana C."/>
            <person name="Canovas D."/>
            <person name="Cerqueira G.C."/>
            <person name="Chen F."/>
            <person name="Chen W."/>
            <person name="Choi C."/>
            <person name="Clum A."/>
            <person name="Dos Santos R.A."/>
            <person name="Damasio A.R."/>
            <person name="Diallinas G."/>
            <person name="Emri T."/>
            <person name="Fekete E."/>
            <person name="Flipphi M."/>
            <person name="Freyberg S."/>
            <person name="Gallo A."/>
            <person name="Gournas C."/>
            <person name="Habgood R."/>
            <person name="Hainaut M."/>
            <person name="Harispe M.L."/>
            <person name="Henrissat B."/>
            <person name="Hilden K.S."/>
            <person name="Hope R."/>
            <person name="Hossain A."/>
            <person name="Karabika E."/>
            <person name="Karaffa L."/>
            <person name="Karanyi Z."/>
            <person name="Krasevec N."/>
            <person name="Kuo A."/>
            <person name="Kusch H."/>
            <person name="LaButti K."/>
            <person name="Lagendijk E.L."/>
            <person name="Lapidus A."/>
            <person name="Levasseur A."/>
            <person name="Lindquist E."/>
            <person name="Lipzen A."/>
            <person name="Logrieco A.F."/>
            <person name="MacCabe A."/>
            <person name="Maekelae M.R."/>
            <person name="Malavazi I."/>
            <person name="Melin P."/>
            <person name="Meyer V."/>
            <person name="Mielnichuk N."/>
            <person name="Miskei M."/>
            <person name="Molnar A.P."/>
            <person name="Mule G."/>
            <person name="Ngan C.Y."/>
            <person name="Orejas M."/>
            <person name="Orosz E."/>
            <person name="Ouedraogo J.P."/>
            <person name="Overkamp K.M."/>
            <person name="Park H.-S."/>
            <person name="Perrone G."/>
            <person name="Piumi F."/>
            <person name="Punt P.J."/>
            <person name="Ram A.F."/>
            <person name="Ramon A."/>
            <person name="Rauscher S."/>
            <person name="Record E."/>
            <person name="Riano-Pachon D.M."/>
            <person name="Robert V."/>
            <person name="Roehrig J."/>
            <person name="Ruller R."/>
            <person name="Salamov A."/>
            <person name="Salih N.S."/>
            <person name="Samson R.A."/>
            <person name="Sandor E."/>
            <person name="Sanguinetti M."/>
            <person name="Schuetze T."/>
            <person name="Sepcic K."/>
            <person name="Shelest E."/>
            <person name="Sherlock G."/>
            <person name="Sophianopoulou V."/>
            <person name="Squina F.M."/>
            <person name="Sun H."/>
            <person name="Susca A."/>
            <person name="Todd R.B."/>
            <person name="Tsang A."/>
            <person name="Unkles S.E."/>
            <person name="van de Wiele N."/>
            <person name="van Rossen-Uffink D."/>
            <person name="Oliveira J.V."/>
            <person name="Vesth T.C."/>
            <person name="Visser J."/>
            <person name="Yu J.-H."/>
            <person name="Zhou M."/>
            <person name="Andersen M.R."/>
            <person name="Archer D.B."/>
            <person name="Baker S.E."/>
            <person name="Benoit I."/>
            <person name="Brakhage A.A."/>
            <person name="Braus G.H."/>
            <person name="Fischer R."/>
            <person name="Frisvad J.C."/>
            <person name="Goldman G.H."/>
            <person name="Houbraken J."/>
            <person name="Oakley B."/>
            <person name="Pocsi I."/>
            <person name="Scazzocchio C."/>
            <person name="Seiboth B."/>
            <person name="vanKuyk P.A."/>
            <person name="Wortman J."/>
            <person name="Dyer P.S."/>
            <person name="Grigoriev I.V."/>
        </authorList>
    </citation>
    <scope>NUCLEOTIDE SEQUENCE [LARGE SCALE GENOMIC DNA]</scope>
    <source>
        <strain evidence="3">CBS 101740 / IMI 381727 / IBT 21946</strain>
    </source>
</reference>
<proteinExistence type="predicted"/>
<keyword evidence="3" id="KW-1185">Reference proteome</keyword>
<evidence type="ECO:0000256" key="1">
    <source>
        <dbReference type="SAM" id="SignalP"/>
    </source>
</evidence>
<gene>
    <name evidence="2" type="ORF">ASPBRDRAFT_258758</name>
</gene>
<dbReference type="Proteomes" id="UP000184499">
    <property type="component" value="Unassembled WGS sequence"/>
</dbReference>
<dbReference type="GeneID" id="93574704"/>
<evidence type="ECO:0008006" key="4">
    <source>
        <dbReference type="Google" id="ProtNLM"/>
    </source>
</evidence>
<dbReference type="VEuPathDB" id="FungiDB:ASPBRDRAFT_258758"/>
<keyword evidence="1" id="KW-0732">Signal</keyword>
<dbReference type="EMBL" id="KV878679">
    <property type="protein sequence ID" value="OJJ78211.1"/>
    <property type="molecule type" value="Genomic_DNA"/>
</dbReference>
<dbReference type="RefSeq" id="XP_067485458.1">
    <property type="nucleotide sequence ID" value="XM_067622216.1"/>
</dbReference>
<organism evidence="2 3">
    <name type="scientific">Aspergillus brasiliensis (strain CBS 101740 / IMI 381727 / IBT 21946)</name>
    <dbReference type="NCBI Taxonomy" id="767769"/>
    <lineage>
        <taxon>Eukaryota</taxon>
        <taxon>Fungi</taxon>
        <taxon>Dikarya</taxon>
        <taxon>Ascomycota</taxon>
        <taxon>Pezizomycotina</taxon>
        <taxon>Eurotiomycetes</taxon>
        <taxon>Eurotiomycetidae</taxon>
        <taxon>Eurotiales</taxon>
        <taxon>Aspergillaceae</taxon>
        <taxon>Aspergillus</taxon>
        <taxon>Aspergillus subgen. Circumdati</taxon>
    </lineage>
</organism>
<accession>A0A1L9V2S9</accession>
<evidence type="ECO:0000313" key="2">
    <source>
        <dbReference type="EMBL" id="OJJ78211.1"/>
    </source>
</evidence>
<name>A0A1L9V2S9_ASPBC</name>